<protein>
    <submittedName>
        <fullName evidence="2">Uncharacterized protein</fullName>
    </submittedName>
</protein>
<reference evidence="2 3" key="1">
    <citation type="submission" date="2024-04" db="EMBL/GenBank/DDBJ databases">
        <authorList>
            <consortium name="Molecular Ecology Group"/>
        </authorList>
    </citation>
    <scope>NUCLEOTIDE SEQUENCE [LARGE SCALE GENOMIC DNA]</scope>
</reference>
<keyword evidence="3" id="KW-1185">Reference proteome</keyword>
<organism evidence="2 3">
    <name type="scientific">Lasius platythorax</name>
    <dbReference type="NCBI Taxonomy" id="488582"/>
    <lineage>
        <taxon>Eukaryota</taxon>
        <taxon>Metazoa</taxon>
        <taxon>Ecdysozoa</taxon>
        <taxon>Arthropoda</taxon>
        <taxon>Hexapoda</taxon>
        <taxon>Insecta</taxon>
        <taxon>Pterygota</taxon>
        <taxon>Neoptera</taxon>
        <taxon>Endopterygota</taxon>
        <taxon>Hymenoptera</taxon>
        <taxon>Apocrita</taxon>
        <taxon>Aculeata</taxon>
        <taxon>Formicoidea</taxon>
        <taxon>Formicidae</taxon>
        <taxon>Formicinae</taxon>
        <taxon>Lasius</taxon>
        <taxon>Lasius</taxon>
    </lineage>
</organism>
<proteinExistence type="predicted"/>
<accession>A0AAV2N286</accession>
<feature type="region of interest" description="Disordered" evidence="1">
    <location>
        <begin position="54"/>
        <end position="75"/>
    </location>
</feature>
<evidence type="ECO:0000313" key="3">
    <source>
        <dbReference type="Proteomes" id="UP001497644"/>
    </source>
</evidence>
<sequence length="75" mass="8398">MHVERQTHAPLPTRPVIPGGLAKVEERARKGLDRTAGWVDTPLLRIEEIPVRDLANPPSDRRNRLLASRQCPSNA</sequence>
<dbReference type="Proteomes" id="UP001497644">
    <property type="component" value="Chromosome 1"/>
</dbReference>
<evidence type="ECO:0000256" key="1">
    <source>
        <dbReference type="SAM" id="MobiDB-lite"/>
    </source>
</evidence>
<gene>
    <name evidence="2" type="ORF">LPLAT_LOCUS551</name>
</gene>
<dbReference type="EMBL" id="OZ034824">
    <property type="protein sequence ID" value="CAL1673731.1"/>
    <property type="molecule type" value="Genomic_DNA"/>
</dbReference>
<evidence type="ECO:0000313" key="2">
    <source>
        <dbReference type="EMBL" id="CAL1673731.1"/>
    </source>
</evidence>
<dbReference type="AlphaFoldDB" id="A0AAV2N286"/>
<name>A0AAV2N286_9HYME</name>